<gene>
    <name evidence="1" type="ORF">KUCAC02_002317</name>
</gene>
<dbReference type="Proteomes" id="UP001057452">
    <property type="component" value="Chromosome 3"/>
</dbReference>
<keyword evidence="2" id="KW-1185">Reference proteome</keyword>
<accession>A0ACB9XVE1</accession>
<proteinExistence type="predicted"/>
<dbReference type="EMBL" id="CM043787">
    <property type="protein sequence ID" value="KAI4830701.1"/>
    <property type="molecule type" value="Genomic_DNA"/>
</dbReference>
<evidence type="ECO:0000313" key="1">
    <source>
        <dbReference type="EMBL" id="KAI4830701.1"/>
    </source>
</evidence>
<comment type="caution">
    <text evidence="1">The sequence shown here is derived from an EMBL/GenBank/DDBJ whole genome shotgun (WGS) entry which is preliminary data.</text>
</comment>
<reference evidence="1" key="1">
    <citation type="submission" date="2022-05" db="EMBL/GenBank/DDBJ databases">
        <title>Chromosome-level genome of Chaenocephalus aceratus.</title>
        <authorList>
            <person name="Park H."/>
        </authorList>
    </citation>
    <scope>NUCLEOTIDE SEQUENCE</scope>
    <source>
        <strain evidence="1">KU_202001</strain>
    </source>
</reference>
<organism evidence="1 2">
    <name type="scientific">Chaenocephalus aceratus</name>
    <name type="common">Blackfin icefish</name>
    <name type="synonym">Chaenichthys aceratus</name>
    <dbReference type="NCBI Taxonomy" id="36190"/>
    <lineage>
        <taxon>Eukaryota</taxon>
        <taxon>Metazoa</taxon>
        <taxon>Chordata</taxon>
        <taxon>Craniata</taxon>
        <taxon>Vertebrata</taxon>
        <taxon>Euteleostomi</taxon>
        <taxon>Actinopterygii</taxon>
        <taxon>Neopterygii</taxon>
        <taxon>Teleostei</taxon>
        <taxon>Neoteleostei</taxon>
        <taxon>Acanthomorphata</taxon>
        <taxon>Eupercaria</taxon>
        <taxon>Perciformes</taxon>
        <taxon>Notothenioidei</taxon>
        <taxon>Channichthyidae</taxon>
        <taxon>Chaenocephalus</taxon>
    </lineage>
</organism>
<feature type="non-terminal residue" evidence="1">
    <location>
        <position position="1"/>
    </location>
</feature>
<name>A0ACB9XVE1_CHAAC</name>
<protein>
    <submittedName>
        <fullName evidence="1">Uncharacterized protein</fullName>
    </submittedName>
</protein>
<feature type="non-terminal residue" evidence="1">
    <location>
        <position position="65"/>
    </location>
</feature>
<evidence type="ECO:0000313" key="2">
    <source>
        <dbReference type="Proteomes" id="UP001057452"/>
    </source>
</evidence>
<sequence>SCRATFCGAVGASGVHWSSGSHTEWPRAGSGQRGRLLLLLYQQHADRSVCSLPTERQETRGAPRC</sequence>